<dbReference type="PANTHER" id="PTHR33169:SF14">
    <property type="entry name" value="TRANSCRIPTIONAL REGULATOR RV3488"/>
    <property type="match status" value="1"/>
</dbReference>
<proteinExistence type="predicted"/>
<dbReference type="PANTHER" id="PTHR33169">
    <property type="entry name" value="PADR-FAMILY TRANSCRIPTIONAL REGULATOR"/>
    <property type="match status" value="1"/>
</dbReference>
<dbReference type="Gene3D" id="1.10.10.10">
    <property type="entry name" value="Winged helix-like DNA-binding domain superfamily/Winged helix DNA-binding domain"/>
    <property type="match status" value="1"/>
</dbReference>
<dbReference type="Proteomes" id="UP000824205">
    <property type="component" value="Unassembled WGS sequence"/>
</dbReference>
<dbReference type="InterPro" id="IPR036388">
    <property type="entry name" value="WH-like_DNA-bd_sf"/>
</dbReference>
<accession>A0A9D1REE0</accession>
<feature type="domain" description="Transcription regulator PadR N-terminal" evidence="1">
    <location>
        <begin position="16"/>
        <end position="89"/>
    </location>
</feature>
<dbReference type="SUPFAM" id="SSF46785">
    <property type="entry name" value="Winged helix' DNA-binding domain"/>
    <property type="match status" value="1"/>
</dbReference>
<dbReference type="AlphaFoldDB" id="A0A9D1REE0"/>
<evidence type="ECO:0000313" key="3">
    <source>
        <dbReference type="Proteomes" id="UP000824205"/>
    </source>
</evidence>
<name>A0A9D1REE0_9FIRM</name>
<sequence length="108" mass="12633">MKISKELISGSTPMMVLSVINSEDMYGYKIIRELERRSDNVFCLKEGTLYPILHALEKEKLVESYWVTADGRKRKYYHMTKKGAKRLAEKKEEFEEFSVSVSKVLNYA</sequence>
<comment type="caution">
    <text evidence="2">The sequence shown here is derived from an EMBL/GenBank/DDBJ whole genome shotgun (WGS) entry which is preliminary data.</text>
</comment>
<gene>
    <name evidence="2" type="ORF">IAA48_00900</name>
</gene>
<protein>
    <submittedName>
        <fullName evidence="2">PadR family transcriptional regulator</fullName>
    </submittedName>
</protein>
<dbReference type="InterPro" id="IPR005149">
    <property type="entry name" value="Tscrpt_reg_PadR_N"/>
</dbReference>
<evidence type="ECO:0000313" key="2">
    <source>
        <dbReference type="EMBL" id="HIW85031.1"/>
    </source>
</evidence>
<organism evidence="2 3">
    <name type="scientific">Candidatus Eubacterium faecipullorum</name>
    <dbReference type="NCBI Taxonomy" id="2838571"/>
    <lineage>
        <taxon>Bacteria</taxon>
        <taxon>Bacillati</taxon>
        <taxon>Bacillota</taxon>
        <taxon>Clostridia</taxon>
        <taxon>Eubacteriales</taxon>
        <taxon>Eubacteriaceae</taxon>
        <taxon>Eubacterium</taxon>
    </lineage>
</organism>
<dbReference type="InterPro" id="IPR052509">
    <property type="entry name" value="Metal_resp_DNA-bind_regulator"/>
</dbReference>
<dbReference type="Pfam" id="PF03551">
    <property type="entry name" value="PadR"/>
    <property type="match status" value="1"/>
</dbReference>
<dbReference type="EMBL" id="DXGE01000004">
    <property type="protein sequence ID" value="HIW85031.1"/>
    <property type="molecule type" value="Genomic_DNA"/>
</dbReference>
<evidence type="ECO:0000259" key="1">
    <source>
        <dbReference type="Pfam" id="PF03551"/>
    </source>
</evidence>
<reference evidence="2" key="2">
    <citation type="submission" date="2021-04" db="EMBL/GenBank/DDBJ databases">
        <authorList>
            <person name="Gilroy R."/>
        </authorList>
    </citation>
    <scope>NUCLEOTIDE SEQUENCE</scope>
    <source>
        <strain evidence="2">421</strain>
    </source>
</reference>
<reference evidence="2" key="1">
    <citation type="journal article" date="2021" name="PeerJ">
        <title>Extensive microbial diversity within the chicken gut microbiome revealed by metagenomics and culture.</title>
        <authorList>
            <person name="Gilroy R."/>
            <person name="Ravi A."/>
            <person name="Getino M."/>
            <person name="Pursley I."/>
            <person name="Horton D.L."/>
            <person name="Alikhan N.F."/>
            <person name="Baker D."/>
            <person name="Gharbi K."/>
            <person name="Hall N."/>
            <person name="Watson M."/>
            <person name="Adriaenssens E.M."/>
            <person name="Foster-Nyarko E."/>
            <person name="Jarju S."/>
            <person name="Secka A."/>
            <person name="Antonio M."/>
            <person name="Oren A."/>
            <person name="Chaudhuri R.R."/>
            <person name="La Ragione R."/>
            <person name="Hildebrand F."/>
            <person name="Pallen M.J."/>
        </authorList>
    </citation>
    <scope>NUCLEOTIDE SEQUENCE</scope>
    <source>
        <strain evidence="2">421</strain>
    </source>
</reference>
<dbReference type="InterPro" id="IPR036390">
    <property type="entry name" value="WH_DNA-bd_sf"/>
</dbReference>